<organism evidence="2 3">
    <name type="scientific">Alicyclobacillus fodiniaquatilis</name>
    <dbReference type="NCBI Taxonomy" id="1661150"/>
    <lineage>
        <taxon>Bacteria</taxon>
        <taxon>Bacillati</taxon>
        <taxon>Bacillota</taxon>
        <taxon>Bacilli</taxon>
        <taxon>Bacillales</taxon>
        <taxon>Alicyclobacillaceae</taxon>
        <taxon>Alicyclobacillus</taxon>
    </lineage>
</organism>
<gene>
    <name evidence="2" type="ORF">ACFSB2_14485</name>
</gene>
<evidence type="ECO:0000313" key="2">
    <source>
        <dbReference type="EMBL" id="MFD1675908.1"/>
    </source>
</evidence>
<dbReference type="EMBL" id="JBHUCX010000035">
    <property type="protein sequence ID" value="MFD1675908.1"/>
    <property type="molecule type" value="Genomic_DNA"/>
</dbReference>
<name>A0ABW4JLG0_9BACL</name>
<evidence type="ECO:0000256" key="1">
    <source>
        <dbReference type="SAM" id="MobiDB-lite"/>
    </source>
</evidence>
<sequence length="266" mass="28651">MEEHGQQNEVLETQAQQEEAQVQEVETQEDTQPEAQVKQGKIMNVGFLDLRGVRSAEEFSRIESIMNVGMILVQEDQMAYVGTVPMENVGGIVPVPVGPDVKILSGQMEISGESLAAQGDENTILVLAGQLILTSPVTALKSQLVVAGQLLAPRASESVIGAKLQYSAGQILYYKGGTPRMLVGNNTITADFLEMASDPLTLILIGDTRFTSEVTVDLLRNKVHDLVLIGNVHAPLRLHGALQYLASTKVGDLIDSEAAKETTSQE</sequence>
<protein>
    <submittedName>
        <fullName evidence="2">Uncharacterized protein</fullName>
    </submittedName>
</protein>
<accession>A0ABW4JLG0</accession>
<dbReference type="RefSeq" id="WP_377943789.1">
    <property type="nucleotide sequence ID" value="NZ_JBHUCX010000035.1"/>
</dbReference>
<proteinExistence type="predicted"/>
<feature type="region of interest" description="Disordered" evidence="1">
    <location>
        <begin position="1"/>
        <end position="36"/>
    </location>
</feature>
<dbReference type="Proteomes" id="UP001597079">
    <property type="component" value="Unassembled WGS sequence"/>
</dbReference>
<evidence type="ECO:0000313" key="3">
    <source>
        <dbReference type="Proteomes" id="UP001597079"/>
    </source>
</evidence>
<reference evidence="3" key="1">
    <citation type="journal article" date="2019" name="Int. J. Syst. Evol. Microbiol.">
        <title>The Global Catalogue of Microorganisms (GCM) 10K type strain sequencing project: providing services to taxonomists for standard genome sequencing and annotation.</title>
        <authorList>
            <consortium name="The Broad Institute Genomics Platform"/>
            <consortium name="The Broad Institute Genome Sequencing Center for Infectious Disease"/>
            <person name="Wu L."/>
            <person name="Ma J."/>
        </authorList>
    </citation>
    <scope>NUCLEOTIDE SEQUENCE [LARGE SCALE GENOMIC DNA]</scope>
    <source>
        <strain evidence="3">CGMCC 1.12286</strain>
    </source>
</reference>
<comment type="caution">
    <text evidence="2">The sequence shown here is derived from an EMBL/GenBank/DDBJ whole genome shotgun (WGS) entry which is preliminary data.</text>
</comment>
<feature type="compositionally biased region" description="Low complexity" evidence="1">
    <location>
        <begin position="12"/>
        <end position="25"/>
    </location>
</feature>
<keyword evidence="3" id="KW-1185">Reference proteome</keyword>